<name>A0A450VTV7_9GAMM</name>
<evidence type="ECO:0008006" key="4">
    <source>
        <dbReference type="Google" id="ProtNLM"/>
    </source>
</evidence>
<evidence type="ECO:0000313" key="1">
    <source>
        <dbReference type="EMBL" id="VFK04212.1"/>
    </source>
</evidence>
<dbReference type="EMBL" id="CAADFJ010000496">
    <property type="protein sequence ID" value="VFK08220.1"/>
    <property type="molecule type" value="Genomic_DNA"/>
</dbReference>
<evidence type="ECO:0000313" key="2">
    <source>
        <dbReference type="EMBL" id="VFK04396.1"/>
    </source>
</evidence>
<proteinExistence type="predicted"/>
<reference evidence="3" key="1">
    <citation type="submission" date="2019-02" db="EMBL/GenBank/DDBJ databases">
        <authorList>
            <person name="Gruber-Vodicka R. H."/>
            <person name="Seah K. B. B."/>
        </authorList>
    </citation>
    <scope>NUCLEOTIDE SEQUENCE</scope>
    <source>
        <strain evidence="3">BECK_SA2B12</strain>
        <strain evidence="2">BECK_SA2B15</strain>
        <strain evidence="1">BECK_SA2B20</strain>
    </source>
</reference>
<dbReference type="EMBL" id="CAADFI010000418">
    <property type="protein sequence ID" value="VFK04212.1"/>
    <property type="molecule type" value="Genomic_DNA"/>
</dbReference>
<evidence type="ECO:0000313" key="3">
    <source>
        <dbReference type="EMBL" id="VFK08220.1"/>
    </source>
</evidence>
<organism evidence="3">
    <name type="scientific">Candidatus Kentrum eta</name>
    <dbReference type="NCBI Taxonomy" id="2126337"/>
    <lineage>
        <taxon>Bacteria</taxon>
        <taxon>Pseudomonadati</taxon>
        <taxon>Pseudomonadota</taxon>
        <taxon>Gammaproteobacteria</taxon>
        <taxon>Candidatus Kentrum</taxon>
    </lineage>
</organism>
<dbReference type="EMBL" id="CAADFG010000411">
    <property type="protein sequence ID" value="VFK04396.1"/>
    <property type="molecule type" value="Genomic_DNA"/>
</dbReference>
<sequence length="59" mass="6500">MGDSKQFDFDKALSALRNSQDLTGKDGILTPVLKQLTEAALQAELEAHLESDEKPNRKS</sequence>
<accession>A0A450VTV7</accession>
<protein>
    <recommendedName>
        <fullName evidence="4">Transposase, Mutator family</fullName>
    </recommendedName>
</protein>
<gene>
    <name evidence="2" type="ORF">BECKH772A_GA0070896_104112</name>
    <name evidence="1" type="ORF">BECKH772B_GA0070898_104182</name>
    <name evidence="3" type="ORF">BECKH772C_GA0070978_104961</name>
</gene>
<dbReference type="AlphaFoldDB" id="A0A450VTV7"/>